<dbReference type="InterPro" id="IPR025655">
    <property type="entry name" value="PEX14"/>
</dbReference>
<comment type="function">
    <text evidence="10">Component of the PEX13-PEX14 docking complex, a translocon channel that specifically mediates the import of peroxisomal cargo proteins bound to PEX5 receptor. The PEX13-PEX14 docking complex forms a large import pore which can be opened to a diameter of about 9 nm. Mechanistically, PEX5 receptor along with cargo proteins associates with the PEX14 subunit of the PEX13-PEX14 docking complex in the cytosol, leading to the insertion of the receptor into the organelle membrane with the concomitant translocation of the cargo into the peroxisome matrix.</text>
</comment>
<evidence type="ECO:0000256" key="1">
    <source>
        <dbReference type="ARBA" id="ARBA00005443"/>
    </source>
</evidence>
<feature type="region of interest" description="Disordered" evidence="11">
    <location>
        <begin position="1"/>
        <end position="33"/>
    </location>
</feature>
<dbReference type="GO" id="GO:0005778">
    <property type="term" value="C:peroxisomal membrane"/>
    <property type="evidence" value="ECO:0007669"/>
    <property type="project" value="UniProtKB-SubCell"/>
</dbReference>
<feature type="compositionally biased region" description="Low complexity" evidence="11">
    <location>
        <begin position="89"/>
        <end position="110"/>
    </location>
</feature>
<dbReference type="Gene3D" id="1.10.10.10">
    <property type="entry name" value="Winged helix-like DNA-binding domain superfamily/Winged helix DNA-binding domain"/>
    <property type="match status" value="1"/>
</dbReference>
<evidence type="ECO:0000259" key="12">
    <source>
        <dbReference type="Pfam" id="PF04695"/>
    </source>
</evidence>
<dbReference type="GO" id="GO:0016560">
    <property type="term" value="P:protein import into peroxisome matrix, docking"/>
    <property type="evidence" value="ECO:0007669"/>
    <property type="project" value="UniProtKB-UniRule"/>
</dbReference>
<evidence type="ECO:0000313" key="13">
    <source>
        <dbReference type="EMBL" id="CAE0261470.1"/>
    </source>
</evidence>
<keyword evidence="6 10" id="KW-0576">Peroxisome</keyword>
<evidence type="ECO:0000256" key="6">
    <source>
        <dbReference type="ARBA" id="ARBA00023140"/>
    </source>
</evidence>
<comment type="similarity">
    <text evidence="1 10">Belongs to the peroxin-14 family.</text>
</comment>
<dbReference type="PANTHER" id="PTHR23058:SF0">
    <property type="entry name" value="PEROXISOMAL MEMBRANE PROTEIN PEX14"/>
    <property type="match status" value="1"/>
</dbReference>
<feature type="region of interest" description="Disordered" evidence="11">
    <location>
        <begin position="89"/>
        <end position="112"/>
    </location>
</feature>
<evidence type="ECO:0000256" key="8">
    <source>
        <dbReference type="ARBA" id="ARBA00029691"/>
    </source>
</evidence>
<dbReference type="InterPro" id="IPR036388">
    <property type="entry name" value="WH-like_DNA-bd_sf"/>
</dbReference>
<proteinExistence type="inferred from homology"/>
<sequence length="325" mass="34266">MGEEGKVEGKEEGKEGEGGEEMPAAAGSEAAVEEGQVDLIDSAVSFLLHEKVRSRSVEDRREFLKKKGLSDSEIKQAFKRAYNNGGEMPDAAAFSASSSSQLQPQPQPRSGWLSSLVRTGVAVLGLVGIGIAAAETYVEARVKKQTEKLEDDVEQLAEDVKNLRALVEELVKKQQDGEGRRGLPSRSPSPSPSPPPHSATSTSTSAERKGNGEGAPTLHQPSASEGEEGVVLPSSKFSPPPSPSQMPSFAAVSSAIAEGRDSDLNEGGPDPSPLGQLAGGGDAELSRYMDHKPAHPFGAKQPKPWERAGAALAKEKVAEGRKDRQ</sequence>
<organism evidence="13">
    <name type="scientific">Palpitomonas bilix</name>
    <dbReference type="NCBI Taxonomy" id="652834"/>
    <lineage>
        <taxon>Eukaryota</taxon>
        <taxon>Eukaryota incertae sedis</taxon>
    </lineage>
</organism>
<dbReference type="InterPro" id="IPR006785">
    <property type="entry name" value="Pex14_N"/>
</dbReference>
<keyword evidence="2 10" id="KW-0813">Transport</keyword>
<dbReference type="AlphaFoldDB" id="A0A7S3DMP6"/>
<gene>
    <name evidence="13" type="ORF">PBIL07802_LOCUS23763</name>
</gene>
<evidence type="ECO:0000256" key="2">
    <source>
        <dbReference type="ARBA" id="ARBA00022448"/>
    </source>
</evidence>
<keyword evidence="5 10" id="KW-0472">Membrane</keyword>
<evidence type="ECO:0000256" key="4">
    <source>
        <dbReference type="ARBA" id="ARBA00023010"/>
    </source>
</evidence>
<feature type="compositionally biased region" description="Basic and acidic residues" evidence="11">
    <location>
        <begin position="1"/>
        <end position="17"/>
    </location>
</feature>
<comment type="subcellular location">
    <subcellularLocation>
        <location evidence="9 10">Peroxisome membrane</location>
    </subcellularLocation>
</comment>
<feature type="compositionally biased region" description="Basic and acidic residues" evidence="11">
    <location>
        <begin position="168"/>
        <end position="181"/>
    </location>
</feature>
<feature type="compositionally biased region" description="Basic and acidic residues" evidence="11">
    <location>
        <begin position="313"/>
        <end position="325"/>
    </location>
</feature>
<reference evidence="13" key="1">
    <citation type="submission" date="2021-01" db="EMBL/GenBank/DDBJ databases">
        <authorList>
            <person name="Corre E."/>
            <person name="Pelletier E."/>
            <person name="Niang G."/>
            <person name="Scheremetjew M."/>
            <person name="Finn R."/>
            <person name="Kale V."/>
            <person name="Holt S."/>
            <person name="Cochrane G."/>
            <person name="Meng A."/>
            <person name="Brown T."/>
            <person name="Cohen L."/>
        </authorList>
    </citation>
    <scope>NUCLEOTIDE SEQUENCE</scope>
    <source>
        <strain evidence="13">NIES-2562</strain>
    </source>
</reference>
<feature type="compositionally biased region" description="Low complexity" evidence="11">
    <location>
        <begin position="21"/>
        <end position="30"/>
    </location>
</feature>
<dbReference type="GO" id="GO:1990429">
    <property type="term" value="C:peroxisomal importomer complex"/>
    <property type="evidence" value="ECO:0007669"/>
    <property type="project" value="TreeGrafter"/>
</dbReference>
<accession>A0A7S3DMP6</accession>
<dbReference type="GO" id="GO:0005102">
    <property type="term" value="F:signaling receptor binding"/>
    <property type="evidence" value="ECO:0007669"/>
    <property type="project" value="TreeGrafter"/>
</dbReference>
<evidence type="ECO:0000256" key="9">
    <source>
        <dbReference type="ARBA" id="ARBA00046271"/>
    </source>
</evidence>
<dbReference type="Pfam" id="PF04695">
    <property type="entry name" value="Pex14_N"/>
    <property type="match status" value="1"/>
</dbReference>
<name>A0A7S3DMP6_9EUKA</name>
<feature type="region of interest" description="Disordered" evidence="11">
    <location>
        <begin position="168"/>
        <end position="325"/>
    </location>
</feature>
<evidence type="ECO:0000256" key="3">
    <source>
        <dbReference type="ARBA" id="ARBA00022927"/>
    </source>
</evidence>
<feature type="domain" description="Peroxisome membrane anchor protein Pex14p N-terminal" evidence="12">
    <location>
        <begin position="37"/>
        <end position="80"/>
    </location>
</feature>
<feature type="compositionally biased region" description="Basic and acidic residues" evidence="11">
    <location>
        <begin position="284"/>
        <end position="293"/>
    </location>
</feature>
<protein>
    <recommendedName>
        <fullName evidence="7 10">Peroxisomal membrane protein PEX14</fullName>
    </recommendedName>
    <alternativeName>
        <fullName evidence="8 10">Peroxin-14</fullName>
    </alternativeName>
</protein>
<keyword evidence="4" id="KW-0811">Translocation</keyword>
<evidence type="ECO:0000256" key="5">
    <source>
        <dbReference type="ARBA" id="ARBA00023136"/>
    </source>
</evidence>
<dbReference type="EMBL" id="HBIB01036576">
    <property type="protein sequence ID" value="CAE0261470.1"/>
    <property type="molecule type" value="Transcribed_RNA"/>
</dbReference>
<evidence type="ECO:0000256" key="11">
    <source>
        <dbReference type="SAM" id="MobiDB-lite"/>
    </source>
</evidence>
<evidence type="ECO:0000256" key="7">
    <source>
        <dbReference type="ARBA" id="ARBA00029502"/>
    </source>
</evidence>
<keyword evidence="3 10" id="KW-0653">Protein transport</keyword>
<feature type="compositionally biased region" description="Pro residues" evidence="11">
    <location>
        <begin position="187"/>
        <end position="197"/>
    </location>
</feature>
<evidence type="ECO:0000256" key="10">
    <source>
        <dbReference type="RuleBase" id="RU367032"/>
    </source>
</evidence>
<dbReference type="PANTHER" id="PTHR23058">
    <property type="entry name" value="PEROXISOMAL MEMBRANE PROTEIN PEX14"/>
    <property type="match status" value="1"/>
</dbReference>